<evidence type="ECO:0000313" key="3">
    <source>
        <dbReference type="EMBL" id="QJI04782.1"/>
    </source>
</evidence>
<proteinExistence type="predicted"/>
<dbReference type="PROSITE" id="PS00198">
    <property type="entry name" value="4FE4S_FER_1"/>
    <property type="match status" value="1"/>
</dbReference>
<accession>A0A6H1ZUD8</accession>
<protein>
    <submittedName>
        <fullName evidence="1">Uncharacterized protein</fullName>
    </submittedName>
</protein>
<evidence type="ECO:0000313" key="1">
    <source>
        <dbReference type="EMBL" id="QJA50820.1"/>
    </source>
</evidence>
<dbReference type="AlphaFoldDB" id="A0A6H1ZUD8"/>
<dbReference type="InterPro" id="IPR017900">
    <property type="entry name" value="4Fe4S_Fe_S_CS"/>
</dbReference>
<dbReference type="EMBL" id="MT144219">
    <property type="protein sequence ID" value="QJA50820.1"/>
    <property type="molecule type" value="Genomic_DNA"/>
</dbReference>
<dbReference type="EMBL" id="MT145190">
    <property type="protein sequence ID" value="QJI04782.1"/>
    <property type="molecule type" value="Genomic_DNA"/>
</dbReference>
<organism evidence="1">
    <name type="scientific">viral metagenome</name>
    <dbReference type="NCBI Taxonomy" id="1070528"/>
    <lineage>
        <taxon>unclassified sequences</taxon>
        <taxon>metagenomes</taxon>
        <taxon>organismal metagenomes</taxon>
    </lineage>
</organism>
<reference evidence="1" key="1">
    <citation type="submission" date="2020-03" db="EMBL/GenBank/DDBJ databases">
        <title>The deep terrestrial virosphere.</title>
        <authorList>
            <person name="Holmfeldt K."/>
            <person name="Nilsson E."/>
            <person name="Simone D."/>
            <person name="Lopez-Fernandez M."/>
            <person name="Wu X."/>
            <person name="de Brujin I."/>
            <person name="Lundin D."/>
            <person name="Andersson A."/>
            <person name="Bertilsson S."/>
            <person name="Dopson M."/>
        </authorList>
    </citation>
    <scope>NUCLEOTIDE SEQUENCE</scope>
    <source>
        <strain evidence="3">MM415A00115</strain>
        <strain evidence="2">MM415B00490</strain>
        <strain evidence="1">TM448A01903</strain>
    </source>
</reference>
<sequence length="66" mass="7126">MKEESTSPFQAQNSIGYSHICSEITCGKCGCKYCSNCYSGCPQCGFGRPVTTTTDNTSITINQDEV</sequence>
<dbReference type="EMBL" id="MT141521">
    <property type="protein sequence ID" value="QJA64525.1"/>
    <property type="molecule type" value="Genomic_DNA"/>
</dbReference>
<name>A0A6H1ZUD8_9ZZZZ</name>
<evidence type="ECO:0000313" key="2">
    <source>
        <dbReference type="EMBL" id="QJA64525.1"/>
    </source>
</evidence>
<gene>
    <name evidence="3" type="ORF">MM415A00115_0017</name>
    <name evidence="2" type="ORF">MM415B00490_0023</name>
    <name evidence="1" type="ORF">TM448A01903_0009</name>
</gene>